<dbReference type="EMBL" id="BAABBM010000001">
    <property type="protein sequence ID" value="GAA3887607.1"/>
    <property type="molecule type" value="Genomic_DNA"/>
</dbReference>
<proteinExistence type="predicted"/>
<keyword evidence="1" id="KW-0472">Membrane</keyword>
<protein>
    <recommendedName>
        <fullName evidence="4">DUF805 domain-containing protein</fullName>
    </recommendedName>
</protein>
<keyword evidence="1" id="KW-0812">Transmembrane</keyword>
<evidence type="ECO:0000313" key="3">
    <source>
        <dbReference type="Proteomes" id="UP001500827"/>
    </source>
</evidence>
<gene>
    <name evidence="2" type="ORF">GCM10022276_03320</name>
</gene>
<keyword evidence="3" id="KW-1185">Reference proteome</keyword>
<evidence type="ECO:0000256" key="1">
    <source>
        <dbReference type="SAM" id="Phobius"/>
    </source>
</evidence>
<dbReference type="Proteomes" id="UP001500827">
    <property type="component" value="Unassembled WGS sequence"/>
</dbReference>
<feature type="transmembrane region" description="Helical" evidence="1">
    <location>
        <begin position="50"/>
        <end position="67"/>
    </location>
</feature>
<feature type="transmembrane region" description="Helical" evidence="1">
    <location>
        <begin position="79"/>
        <end position="99"/>
    </location>
</feature>
<evidence type="ECO:0000313" key="2">
    <source>
        <dbReference type="EMBL" id="GAA3887607.1"/>
    </source>
</evidence>
<name>A0ABP7KWJ3_9SPHN</name>
<comment type="caution">
    <text evidence="2">The sequence shown here is derived from an EMBL/GenBank/DDBJ whole genome shotgun (WGS) entry which is preliminary data.</text>
</comment>
<keyword evidence="1" id="KW-1133">Transmembrane helix</keyword>
<reference evidence="3" key="1">
    <citation type="journal article" date="2019" name="Int. J. Syst. Evol. Microbiol.">
        <title>The Global Catalogue of Microorganisms (GCM) 10K type strain sequencing project: providing services to taxonomists for standard genome sequencing and annotation.</title>
        <authorList>
            <consortium name="The Broad Institute Genomics Platform"/>
            <consortium name="The Broad Institute Genome Sequencing Center for Infectious Disease"/>
            <person name="Wu L."/>
            <person name="Ma J."/>
        </authorList>
    </citation>
    <scope>NUCLEOTIDE SEQUENCE [LARGE SCALE GENOMIC DNA]</scope>
    <source>
        <strain evidence="3">JCM 17543</strain>
    </source>
</reference>
<organism evidence="2 3">
    <name type="scientific">Sphingomonas limnosediminicola</name>
    <dbReference type="NCBI Taxonomy" id="940133"/>
    <lineage>
        <taxon>Bacteria</taxon>
        <taxon>Pseudomonadati</taxon>
        <taxon>Pseudomonadota</taxon>
        <taxon>Alphaproteobacteria</taxon>
        <taxon>Sphingomonadales</taxon>
        <taxon>Sphingomonadaceae</taxon>
        <taxon>Sphingomonas</taxon>
    </lineage>
</organism>
<accession>A0ABP7KWJ3</accession>
<evidence type="ECO:0008006" key="4">
    <source>
        <dbReference type="Google" id="ProtNLM"/>
    </source>
</evidence>
<sequence length="102" mass="11338">MAKPRRKPTAFVVIGMALGQAILALALSFSASLATVRSWEDARWRIQLPLWFAIVPLLAGLGLILHVRLCRHVDRECPWVGLAWILLGLNLIALIFFTFSGT</sequence>